<dbReference type="HAMAP" id="MF_01161">
    <property type="entry name" value="tRNA_Ile_lys_synt"/>
    <property type="match status" value="1"/>
</dbReference>
<dbReference type="InterPro" id="IPR011063">
    <property type="entry name" value="TilS/TtcA_N"/>
</dbReference>
<dbReference type="InterPro" id="IPR020825">
    <property type="entry name" value="Phe-tRNA_synthase-like_B3/B4"/>
</dbReference>
<evidence type="ECO:0000256" key="6">
    <source>
        <dbReference type="ARBA" id="ARBA00022840"/>
    </source>
</evidence>
<dbReference type="NCBIfam" id="TIGR02433">
    <property type="entry name" value="lysidine_TilS_C"/>
    <property type="match status" value="1"/>
</dbReference>
<evidence type="ECO:0000256" key="8">
    <source>
        <dbReference type="HAMAP-Rule" id="MF_01161"/>
    </source>
</evidence>
<evidence type="ECO:0000256" key="7">
    <source>
        <dbReference type="ARBA" id="ARBA00048539"/>
    </source>
</evidence>
<evidence type="ECO:0000256" key="2">
    <source>
        <dbReference type="ARBA" id="ARBA00022490"/>
    </source>
</evidence>
<dbReference type="OrthoDB" id="9807403at2"/>
<reference evidence="10 11" key="1">
    <citation type="journal article" date="2018" name="Syst. Appl. Microbiol.">
        <title>Characterization and high-quality draft genome sequence of Herbivorax saccincola A7, an anaerobic, alkaliphilic, thermophilic, cellulolytic, and xylanolytic bacterium.</title>
        <authorList>
            <person name="Aikawa S."/>
            <person name="Baramee S."/>
            <person name="Sermsathanaswadi J."/>
            <person name="Thianheng P."/>
            <person name="Tachaapaikoon C."/>
            <person name="Shikata A."/>
            <person name="Waeonukul R."/>
            <person name="Pason P."/>
            <person name="Ratanakhanokchai K."/>
            <person name="Kosugi A."/>
        </authorList>
    </citation>
    <scope>NUCLEOTIDE SEQUENCE [LARGE SCALE GENOMIC DNA]</scope>
    <source>
        <strain evidence="10 11">A7</strain>
    </source>
</reference>
<keyword evidence="3 8" id="KW-0436">Ligase</keyword>
<dbReference type="EC" id="6.3.4.19" evidence="8"/>
<comment type="similarity">
    <text evidence="8">Belongs to the tRNA(Ile)-lysidine synthase family.</text>
</comment>
<dbReference type="GO" id="GO:0005524">
    <property type="term" value="F:ATP binding"/>
    <property type="evidence" value="ECO:0007669"/>
    <property type="project" value="UniProtKB-UniRule"/>
</dbReference>
<comment type="subcellular location">
    <subcellularLocation>
        <location evidence="1 8">Cytoplasm</location>
    </subcellularLocation>
</comment>
<dbReference type="SUPFAM" id="SSF82829">
    <property type="entry name" value="MesJ substrate recognition domain-like"/>
    <property type="match status" value="1"/>
</dbReference>
<accession>A0A2S8REI7</accession>
<comment type="catalytic activity">
    <reaction evidence="7 8">
        <text>cytidine(34) in tRNA(Ile2) + L-lysine + ATP = lysidine(34) in tRNA(Ile2) + AMP + diphosphate + H(+)</text>
        <dbReference type="Rhea" id="RHEA:43744"/>
        <dbReference type="Rhea" id="RHEA-COMP:10625"/>
        <dbReference type="Rhea" id="RHEA-COMP:10670"/>
        <dbReference type="ChEBI" id="CHEBI:15378"/>
        <dbReference type="ChEBI" id="CHEBI:30616"/>
        <dbReference type="ChEBI" id="CHEBI:32551"/>
        <dbReference type="ChEBI" id="CHEBI:33019"/>
        <dbReference type="ChEBI" id="CHEBI:82748"/>
        <dbReference type="ChEBI" id="CHEBI:83665"/>
        <dbReference type="ChEBI" id="CHEBI:456215"/>
        <dbReference type="EC" id="6.3.4.19"/>
    </reaction>
</comment>
<proteinExistence type="inferred from homology"/>
<dbReference type="InterPro" id="IPR012094">
    <property type="entry name" value="tRNA_Ile_lys_synt"/>
</dbReference>
<dbReference type="EMBL" id="NEMB01000003">
    <property type="protein sequence ID" value="PQQ68230.1"/>
    <property type="molecule type" value="Genomic_DNA"/>
</dbReference>
<comment type="function">
    <text evidence="8">Ligates lysine onto the cytidine present at position 34 of the AUA codon-specific tRNA(Ile) that contains the anticodon CAU, in an ATP-dependent manner. Cytidine is converted to lysidine, thus changing the amino acid specificity of the tRNA from methionine to isoleucine.</text>
</comment>
<dbReference type="GO" id="GO:0005737">
    <property type="term" value="C:cytoplasm"/>
    <property type="evidence" value="ECO:0007669"/>
    <property type="project" value="UniProtKB-SubCell"/>
</dbReference>
<keyword evidence="5 8" id="KW-0547">Nucleotide-binding</keyword>
<dbReference type="GO" id="GO:0006400">
    <property type="term" value="P:tRNA modification"/>
    <property type="evidence" value="ECO:0007669"/>
    <property type="project" value="UniProtKB-UniRule"/>
</dbReference>
<evidence type="ECO:0000313" key="10">
    <source>
        <dbReference type="EMBL" id="PQQ68230.1"/>
    </source>
</evidence>
<dbReference type="CDD" id="cd01992">
    <property type="entry name" value="TilS_N"/>
    <property type="match status" value="1"/>
</dbReference>
<evidence type="ECO:0000256" key="3">
    <source>
        <dbReference type="ARBA" id="ARBA00022598"/>
    </source>
</evidence>
<organism evidence="10 11">
    <name type="scientific">Acetivibrio saccincola</name>
    <dbReference type="NCBI Taxonomy" id="1677857"/>
    <lineage>
        <taxon>Bacteria</taxon>
        <taxon>Bacillati</taxon>
        <taxon>Bacillota</taxon>
        <taxon>Clostridia</taxon>
        <taxon>Eubacteriales</taxon>
        <taxon>Oscillospiraceae</taxon>
        <taxon>Acetivibrio</taxon>
    </lineage>
</organism>
<dbReference type="PANTHER" id="PTHR43033:SF1">
    <property type="entry name" value="TRNA(ILE)-LYSIDINE SYNTHASE-RELATED"/>
    <property type="match status" value="1"/>
</dbReference>
<dbReference type="InterPro" id="IPR012795">
    <property type="entry name" value="tRNA_Ile_lys_synt_N"/>
</dbReference>
<dbReference type="InterPro" id="IPR012796">
    <property type="entry name" value="Lysidine-tRNA-synth_C"/>
</dbReference>
<gene>
    <name evidence="8" type="primary">tilS</name>
    <name evidence="10" type="ORF">B9R14_01535</name>
</gene>
<keyword evidence="2 8" id="KW-0963">Cytoplasm</keyword>
<evidence type="ECO:0000256" key="5">
    <source>
        <dbReference type="ARBA" id="ARBA00022741"/>
    </source>
</evidence>
<protein>
    <recommendedName>
        <fullName evidence="8">tRNA(Ile)-lysidine synthase</fullName>
        <ecNumber evidence="8">6.3.4.19</ecNumber>
    </recommendedName>
    <alternativeName>
        <fullName evidence="8">tRNA(Ile)-2-lysyl-cytidine synthase</fullName>
    </alternativeName>
    <alternativeName>
        <fullName evidence="8">tRNA(Ile)-lysidine synthetase</fullName>
    </alternativeName>
</protein>
<dbReference type="NCBIfam" id="TIGR02432">
    <property type="entry name" value="lysidine_TilS_N"/>
    <property type="match status" value="1"/>
</dbReference>
<dbReference type="Gene3D" id="3.50.40.10">
    <property type="entry name" value="Phenylalanyl-trna Synthetase, Chain B, domain 3"/>
    <property type="match status" value="1"/>
</dbReference>
<feature type="domain" description="Lysidine-tRNA(Ile) synthetase C-terminal" evidence="9">
    <location>
        <begin position="388"/>
        <end position="460"/>
    </location>
</feature>
<dbReference type="SMART" id="SM00977">
    <property type="entry name" value="TilS_C"/>
    <property type="match status" value="1"/>
</dbReference>
<dbReference type="AlphaFoldDB" id="A0A2S8REI7"/>
<keyword evidence="4 8" id="KW-0819">tRNA processing</keyword>
<comment type="caution">
    <text evidence="10">The sequence shown here is derived from an EMBL/GenBank/DDBJ whole genome shotgun (WGS) entry which is preliminary data.</text>
</comment>
<comment type="domain">
    <text evidence="8">The N-terminal region contains the highly conserved SGGXDS motif, predicted to be a P-loop motif involved in ATP binding.</text>
</comment>
<evidence type="ECO:0000256" key="4">
    <source>
        <dbReference type="ARBA" id="ARBA00022694"/>
    </source>
</evidence>
<dbReference type="SUPFAM" id="SSF52402">
    <property type="entry name" value="Adenine nucleotide alpha hydrolases-like"/>
    <property type="match status" value="1"/>
</dbReference>
<name>A0A2S8REI7_9FIRM</name>
<sequence length="467" mass="53677">MVEKVLKDIKDKNLIERGDTVVVGLSGGPDSVCLLHVLKSIEKIMNIKIKAVHVNHMLRGQDSFDDEEYVKILCKKLNVDLRTEQINLTDIAKKKKLSIEEAGREERYRIFEKAAKEFNGDKIAVAHNKNDQAETVLMNIIRGTGLSGLRGMDFKRGKIIRPLLGIDRLEIEGYCNKYKLKPRIDRTNLESIYTRNKIRLDLIPYINESFSTDIVSKLVKMSEIIKNENDFIEYYTDKLYNKALVKRSEGEVELNTEIFNNYHKGVKGRILRKAIKEVTGFIRGIESIHIDDAIGLALDGRVGAVIHLPHKIRVEKSYRTLKVYQFKGFPQVNLYNVKLNIPGDTLVQEDKFILRASIINGLNTADYKKNQKTSKVQYFDYDKLKGGINIRKREGGDIIKPVNSNGTKKLKKYFIDEKIPIDIRNHIPLVAKGKEIVWIIGYVISDKFKITKDTQKILKLEFIKLET</sequence>
<dbReference type="PANTHER" id="PTHR43033">
    <property type="entry name" value="TRNA(ILE)-LYSIDINE SYNTHASE-RELATED"/>
    <property type="match status" value="1"/>
</dbReference>
<evidence type="ECO:0000256" key="1">
    <source>
        <dbReference type="ARBA" id="ARBA00004496"/>
    </source>
</evidence>
<dbReference type="Gene3D" id="3.40.50.620">
    <property type="entry name" value="HUPs"/>
    <property type="match status" value="1"/>
</dbReference>
<dbReference type="SUPFAM" id="SSF56037">
    <property type="entry name" value="PheT/TilS domain"/>
    <property type="match status" value="1"/>
</dbReference>
<keyword evidence="6 8" id="KW-0067">ATP-binding</keyword>
<evidence type="ECO:0000313" key="11">
    <source>
        <dbReference type="Proteomes" id="UP000239720"/>
    </source>
</evidence>
<dbReference type="Proteomes" id="UP000239720">
    <property type="component" value="Unassembled WGS sequence"/>
</dbReference>
<feature type="binding site" evidence="8">
    <location>
        <begin position="26"/>
        <end position="31"/>
    </location>
    <ligand>
        <name>ATP</name>
        <dbReference type="ChEBI" id="CHEBI:30616"/>
    </ligand>
</feature>
<dbReference type="InterPro" id="IPR014729">
    <property type="entry name" value="Rossmann-like_a/b/a_fold"/>
</dbReference>
<dbReference type="GO" id="GO:0032267">
    <property type="term" value="F:tRNA(Ile)-lysidine synthase activity"/>
    <property type="evidence" value="ECO:0007669"/>
    <property type="project" value="UniProtKB-EC"/>
</dbReference>
<dbReference type="Gene3D" id="1.20.59.20">
    <property type="match status" value="1"/>
</dbReference>
<evidence type="ECO:0000259" key="9">
    <source>
        <dbReference type="SMART" id="SM00977"/>
    </source>
</evidence>
<dbReference type="Pfam" id="PF11734">
    <property type="entry name" value="TilS_C"/>
    <property type="match status" value="1"/>
</dbReference>
<dbReference type="Pfam" id="PF01171">
    <property type="entry name" value="ATP_bind_3"/>
    <property type="match status" value="1"/>
</dbReference>